<evidence type="ECO:0000313" key="13">
    <source>
        <dbReference type="EMBL" id="KMQ88380.1"/>
    </source>
</evidence>
<feature type="domain" description="Borealin N-terminal" evidence="11">
    <location>
        <begin position="27"/>
        <end position="76"/>
    </location>
</feature>
<comment type="caution">
    <text evidence="13">The sequence shown here is derived from an EMBL/GenBank/DDBJ whole genome shotgun (WGS) entry which is preliminary data.</text>
</comment>
<evidence type="ECO:0000256" key="4">
    <source>
        <dbReference type="ARBA" id="ARBA00022454"/>
    </source>
</evidence>
<reference evidence="13 14" key="1">
    <citation type="submission" date="2015-04" db="EMBL/GenBank/DDBJ databases">
        <title>Lasius niger genome sequencing.</title>
        <authorList>
            <person name="Konorov E.A."/>
            <person name="Nikitin M.A."/>
            <person name="Kirill M.V."/>
            <person name="Chang P."/>
        </authorList>
    </citation>
    <scope>NUCLEOTIDE SEQUENCE [LARGE SCALE GENOMIC DNA]</scope>
    <source>
        <tissue evidence="13">Whole</tissue>
    </source>
</reference>
<keyword evidence="8" id="KW-0131">Cell cycle</keyword>
<evidence type="ECO:0000256" key="7">
    <source>
        <dbReference type="ARBA" id="ARBA00023242"/>
    </source>
</evidence>
<evidence type="ECO:0000256" key="6">
    <source>
        <dbReference type="ARBA" id="ARBA00022776"/>
    </source>
</evidence>
<dbReference type="PANTHER" id="PTHR16040">
    <property type="entry name" value="AUSTRALIN, ISOFORM A-RELATED"/>
    <property type="match status" value="1"/>
</dbReference>
<evidence type="ECO:0000256" key="10">
    <source>
        <dbReference type="SAM" id="MobiDB-lite"/>
    </source>
</evidence>
<dbReference type="AlphaFoldDB" id="A0A0J7N6R3"/>
<dbReference type="GO" id="GO:0032133">
    <property type="term" value="C:chromosome passenger complex"/>
    <property type="evidence" value="ECO:0007669"/>
    <property type="project" value="TreeGrafter"/>
</dbReference>
<dbReference type="InterPro" id="IPR018851">
    <property type="entry name" value="Borealin_N"/>
</dbReference>
<dbReference type="InterPro" id="IPR018867">
    <property type="entry name" value="Cell_div_borealin"/>
</dbReference>
<feature type="compositionally biased region" description="Polar residues" evidence="10">
    <location>
        <begin position="90"/>
        <end position="102"/>
    </location>
</feature>
<evidence type="ECO:0000259" key="11">
    <source>
        <dbReference type="Pfam" id="PF10444"/>
    </source>
</evidence>
<dbReference type="PANTHER" id="PTHR16040:SF7">
    <property type="entry name" value="AUSTRALIN, ISOFORM A-RELATED"/>
    <property type="match status" value="1"/>
</dbReference>
<dbReference type="PaxDb" id="67767-A0A0J7N6R3"/>
<evidence type="ECO:0000256" key="1">
    <source>
        <dbReference type="ARBA" id="ARBA00004123"/>
    </source>
</evidence>
<dbReference type="STRING" id="67767.A0A0J7N6R3"/>
<feature type="compositionally biased region" description="Basic residues" evidence="10">
    <location>
        <begin position="108"/>
        <end position="118"/>
    </location>
</feature>
<name>A0A0J7N6R3_LASNI</name>
<keyword evidence="14" id="KW-1185">Reference proteome</keyword>
<evidence type="ECO:0000313" key="14">
    <source>
        <dbReference type="Proteomes" id="UP000036403"/>
    </source>
</evidence>
<feature type="region of interest" description="Disordered" evidence="10">
    <location>
        <begin position="78"/>
        <end position="163"/>
    </location>
</feature>
<keyword evidence="6" id="KW-0498">Mitosis</keyword>
<keyword evidence="7" id="KW-0539">Nucleus</keyword>
<proteinExistence type="inferred from homology"/>
<keyword evidence="9" id="KW-0137">Centromere</keyword>
<dbReference type="InterPro" id="IPR046466">
    <property type="entry name" value="Borealin_C"/>
</dbReference>
<feature type="domain" description="Borealin C-terminal" evidence="12">
    <location>
        <begin position="186"/>
        <end position="293"/>
    </location>
</feature>
<sequence>MPRTKYARSKAKTSADESTKEYDILAQTFDRHVQSRVAKLQRDAQADIKSFETFMDVISSRLPTVILQMTLGEILDHQNHNDNRQETGNDEVTSSVKDSMQPPTVPKSKLKVGYKTAKRTTTTTDDGYGTERGTSVDSTRSRAVKTEAQASTTRRTRSSTRASKAQLSEITQKLTVTKPRGKKMTDQFKTPAPLKSSRSNMYDVVTPKIAPNTPLNVLRRPRQGEMVLSMQGSPLLVSAVIEEKTANVNVPLDNGNVMSLLPQEGLRMSHIPALDLETMQQLEILKNHIEKVIALK</sequence>
<comment type="subcellular location">
    <subcellularLocation>
        <location evidence="2">Chromosome</location>
        <location evidence="2">Centromere</location>
    </subcellularLocation>
    <subcellularLocation>
        <location evidence="1">Nucleus</location>
    </subcellularLocation>
</comment>
<organism evidence="13 14">
    <name type="scientific">Lasius niger</name>
    <name type="common">Black garden ant</name>
    <dbReference type="NCBI Taxonomy" id="67767"/>
    <lineage>
        <taxon>Eukaryota</taxon>
        <taxon>Metazoa</taxon>
        <taxon>Ecdysozoa</taxon>
        <taxon>Arthropoda</taxon>
        <taxon>Hexapoda</taxon>
        <taxon>Insecta</taxon>
        <taxon>Pterygota</taxon>
        <taxon>Neoptera</taxon>
        <taxon>Endopterygota</taxon>
        <taxon>Hymenoptera</taxon>
        <taxon>Apocrita</taxon>
        <taxon>Aculeata</taxon>
        <taxon>Formicoidea</taxon>
        <taxon>Formicidae</taxon>
        <taxon>Formicinae</taxon>
        <taxon>Lasius</taxon>
        <taxon>Lasius</taxon>
    </lineage>
</organism>
<keyword evidence="4" id="KW-0158">Chromosome</keyword>
<dbReference type="GO" id="GO:0005634">
    <property type="term" value="C:nucleus"/>
    <property type="evidence" value="ECO:0007669"/>
    <property type="project" value="UniProtKB-SubCell"/>
</dbReference>
<comment type="similarity">
    <text evidence="3">Belongs to the borealin family.</text>
</comment>
<dbReference type="GO" id="GO:0000070">
    <property type="term" value="P:mitotic sister chromatid segregation"/>
    <property type="evidence" value="ECO:0007669"/>
    <property type="project" value="TreeGrafter"/>
</dbReference>
<protein>
    <submittedName>
        <fullName evidence="13">Borealin</fullName>
    </submittedName>
</protein>
<evidence type="ECO:0000256" key="2">
    <source>
        <dbReference type="ARBA" id="ARBA00004584"/>
    </source>
</evidence>
<evidence type="ECO:0000256" key="9">
    <source>
        <dbReference type="ARBA" id="ARBA00023328"/>
    </source>
</evidence>
<feature type="compositionally biased region" description="Basic and acidic residues" evidence="10">
    <location>
        <begin position="78"/>
        <end position="87"/>
    </location>
</feature>
<dbReference type="Pfam" id="PF10444">
    <property type="entry name" value="Nbl1_Borealin_N"/>
    <property type="match status" value="1"/>
</dbReference>
<evidence type="ECO:0000259" key="12">
    <source>
        <dbReference type="Pfam" id="PF10512"/>
    </source>
</evidence>
<dbReference type="GO" id="GO:0051233">
    <property type="term" value="C:spindle midzone"/>
    <property type="evidence" value="ECO:0007669"/>
    <property type="project" value="TreeGrafter"/>
</dbReference>
<evidence type="ECO:0000256" key="5">
    <source>
        <dbReference type="ARBA" id="ARBA00022618"/>
    </source>
</evidence>
<dbReference type="EMBL" id="LBMM01009114">
    <property type="protein sequence ID" value="KMQ88380.1"/>
    <property type="molecule type" value="Genomic_DNA"/>
</dbReference>
<evidence type="ECO:0000256" key="8">
    <source>
        <dbReference type="ARBA" id="ARBA00023306"/>
    </source>
</evidence>
<accession>A0A0J7N6R3</accession>
<dbReference type="Proteomes" id="UP000036403">
    <property type="component" value="Unassembled WGS sequence"/>
</dbReference>
<dbReference type="GO" id="GO:0051301">
    <property type="term" value="P:cell division"/>
    <property type="evidence" value="ECO:0007669"/>
    <property type="project" value="UniProtKB-KW"/>
</dbReference>
<feature type="compositionally biased region" description="Low complexity" evidence="10">
    <location>
        <begin position="119"/>
        <end position="133"/>
    </location>
</feature>
<evidence type="ECO:0000256" key="3">
    <source>
        <dbReference type="ARBA" id="ARBA00009914"/>
    </source>
</evidence>
<dbReference type="Pfam" id="PF10512">
    <property type="entry name" value="Borealin"/>
    <property type="match status" value="1"/>
</dbReference>
<gene>
    <name evidence="13" type="ORF">RF55_12149</name>
</gene>
<keyword evidence="5" id="KW-0132">Cell division</keyword>
<dbReference type="GO" id="GO:0000775">
    <property type="term" value="C:chromosome, centromeric region"/>
    <property type="evidence" value="ECO:0007669"/>
    <property type="project" value="UniProtKB-SubCell"/>
</dbReference>
<dbReference type="OrthoDB" id="6360905at2759"/>